<dbReference type="InterPro" id="IPR036259">
    <property type="entry name" value="MFS_trans_sf"/>
</dbReference>
<dbReference type="InterPro" id="IPR044770">
    <property type="entry name" value="MFS_spinster-like"/>
</dbReference>
<protein>
    <submittedName>
        <fullName evidence="8">Protein spinster</fullName>
    </submittedName>
</protein>
<keyword evidence="4 7" id="KW-1133">Transmembrane helix</keyword>
<dbReference type="CDD" id="cd17328">
    <property type="entry name" value="MFS_spinster_like"/>
    <property type="match status" value="1"/>
</dbReference>
<comment type="subcellular location">
    <subcellularLocation>
        <location evidence="1">Membrane</location>
        <topology evidence="1">Multi-pass membrane protein</topology>
    </subcellularLocation>
</comment>
<feature type="transmembrane region" description="Helical" evidence="7">
    <location>
        <begin position="111"/>
        <end position="134"/>
    </location>
</feature>
<keyword evidence="3 7" id="KW-0812">Transmembrane</keyword>
<dbReference type="GO" id="GO:0016020">
    <property type="term" value="C:membrane"/>
    <property type="evidence" value="ECO:0007669"/>
    <property type="project" value="UniProtKB-SubCell"/>
</dbReference>
<organism evidence="8 9">
    <name type="scientific">Folsomia candida</name>
    <name type="common">Springtail</name>
    <dbReference type="NCBI Taxonomy" id="158441"/>
    <lineage>
        <taxon>Eukaryota</taxon>
        <taxon>Metazoa</taxon>
        <taxon>Ecdysozoa</taxon>
        <taxon>Arthropoda</taxon>
        <taxon>Hexapoda</taxon>
        <taxon>Collembola</taxon>
        <taxon>Entomobryomorpha</taxon>
        <taxon>Isotomoidea</taxon>
        <taxon>Isotomidae</taxon>
        <taxon>Proisotominae</taxon>
        <taxon>Folsomia</taxon>
    </lineage>
</organism>
<feature type="compositionally biased region" description="Polar residues" evidence="6">
    <location>
        <begin position="327"/>
        <end position="339"/>
    </location>
</feature>
<comment type="caution">
    <text evidence="8">The sequence shown here is derived from an EMBL/GenBank/DDBJ whole genome shotgun (WGS) entry which is preliminary data.</text>
</comment>
<dbReference type="Proteomes" id="UP000198287">
    <property type="component" value="Unassembled WGS sequence"/>
</dbReference>
<evidence type="ECO:0000256" key="1">
    <source>
        <dbReference type="ARBA" id="ARBA00004141"/>
    </source>
</evidence>
<evidence type="ECO:0000256" key="4">
    <source>
        <dbReference type="ARBA" id="ARBA00022989"/>
    </source>
</evidence>
<keyword evidence="2" id="KW-0813">Transport</keyword>
<feature type="transmembrane region" description="Helical" evidence="7">
    <location>
        <begin position="140"/>
        <end position="162"/>
    </location>
</feature>
<evidence type="ECO:0000313" key="9">
    <source>
        <dbReference type="Proteomes" id="UP000198287"/>
    </source>
</evidence>
<name>A0A226EEF5_FOLCA</name>
<gene>
    <name evidence="8" type="ORF">Fcan01_09920</name>
</gene>
<reference evidence="8 9" key="1">
    <citation type="submission" date="2015-12" db="EMBL/GenBank/DDBJ databases">
        <title>The genome of Folsomia candida.</title>
        <authorList>
            <person name="Faddeeva A."/>
            <person name="Derks M.F."/>
            <person name="Anvar Y."/>
            <person name="Smit S."/>
            <person name="Van Straalen N."/>
            <person name="Roelofs D."/>
        </authorList>
    </citation>
    <scope>NUCLEOTIDE SEQUENCE [LARGE SCALE GENOMIC DNA]</scope>
    <source>
        <strain evidence="8 9">VU population</strain>
        <tissue evidence="8">Whole body</tissue>
    </source>
</reference>
<evidence type="ECO:0000256" key="2">
    <source>
        <dbReference type="ARBA" id="ARBA00022448"/>
    </source>
</evidence>
<feature type="transmembrane region" description="Helical" evidence="7">
    <location>
        <begin position="255"/>
        <end position="279"/>
    </location>
</feature>
<sequence length="366" mass="39967">MIDPPRGQSEGSTALKATSYKEDVVYLRKNKSFILSTLGFTCVTFVAGALAWWGPIFITYGLTIQDGAGHVEMSDVSLKFGVVTMLSGLIGVPLGSYAAQKFRIRNGRADPLICAFGLLASTPLMFLAAVTAQYHTVACFTLIFFAELFLNLNWSIVADILLYTVIPTRRSTAEAFQILLSHAFGDAGSPYLIGIISDELKKVLRQKNETEITMNATSIITNSSLLQTMNFEDMSCNSTHISNESAALEFQSLQYSLFITCFVEVLGGLFFLMTAWYIISDKNKCDRIIATSSEEEKVQPSSKIGPMPLAKKGDSKSSSTDSGLQMEESSVISETTSGQLMPDEASSSQTDDDEEDSRPPGRITYP</sequence>
<accession>A0A226EEF5</accession>
<feature type="transmembrane region" description="Helical" evidence="7">
    <location>
        <begin position="78"/>
        <end position="99"/>
    </location>
</feature>
<feature type="region of interest" description="Disordered" evidence="6">
    <location>
        <begin position="293"/>
        <end position="366"/>
    </location>
</feature>
<dbReference type="PANTHER" id="PTHR23505:SF79">
    <property type="entry name" value="PROTEIN SPINSTER"/>
    <property type="match status" value="1"/>
</dbReference>
<proteinExistence type="predicted"/>
<dbReference type="PANTHER" id="PTHR23505">
    <property type="entry name" value="SPINSTER"/>
    <property type="match status" value="1"/>
</dbReference>
<keyword evidence="5 7" id="KW-0472">Membrane</keyword>
<dbReference type="SUPFAM" id="SSF103473">
    <property type="entry name" value="MFS general substrate transporter"/>
    <property type="match status" value="1"/>
</dbReference>
<dbReference type="Gene3D" id="1.20.1250.20">
    <property type="entry name" value="MFS general substrate transporter like domains"/>
    <property type="match status" value="1"/>
</dbReference>
<dbReference type="AlphaFoldDB" id="A0A226EEF5"/>
<dbReference type="OMA" id="ATTWIED"/>
<evidence type="ECO:0000313" key="8">
    <source>
        <dbReference type="EMBL" id="OXA55211.1"/>
    </source>
</evidence>
<dbReference type="EMBL" id="LNIX01000004">
    <property type="protein sequence ID" value="OXA55211.1"/>
    <property type="molecule type" value="Genomic_DNA"/>
</dbReference>
<evidence type="ECO:0000256" key="3">
    <source>
        <dbReference type="ARBA" id="ARBA00022692"/>
    </source>
</evidence>
<evidence type="ECO:0000256" key="7">
    <source>
        <dbReference type="SAM" id="Phobius"/>
    </source>
</evidence>
<keyword evidence="9" id="KW-1185">Reference proteome</keyword>
<feature type="transmembrane region" description="Helical" evidence="7">
    <location>
        <begin position="33"/>
        <end position="58"/>
    </location>
</feature>
<evidence type="ECO:0000256" key="5">
    <source>
        <dbReference type="ARBA" id="ARBA00023136"/>
    </source>
</evidence>
<evidence type="ECO:0000256" key="6">
    <source>
        <dbReference type="SAM" id="MobiDB-lite"/>
    </source>
</evidence>
<dbReference type="OrthoDB" id="6770063at2759"/>